<accession>A0A366FUP5</accession>
<dbReference type="EMBL" id="QNRK01000001">
    <property type="protein sequence ID" value="RBP18402.1"/>
    <property type="molecule type" value="Genomic_DNA"/>
</dbReference>
<evidence type="ECO:0000259" key="9">
    <source>
        <dbReference type="Pfam" id="PF12704"/>
    </source>
</evidence>
<evidence type="ECO:0000256" key="2">
    <source>
        <dbReference type="ARBA" id="ARBA00022475"/>
    </source>
</evidence>
<comment type="subcellular location">
    <subcellularLocation>
        <location evidence="1">Cell membrane</location>
        <topology evidence="1">Multi-pass membrane protein</topology>
    </subcellularLocation>
</comment>
<dbReference type="GO" id="GO:0022857">
    <property type="term" value="F:transmembrane transporter activity"/>
    <property type="evidence" value="ECO:0007669"/>
    <property type="project" value="TreeGrafter"/>
</dbReference>
<feature type="transmembrane region" description="Helical" evidence="7">
    <location>
        <begin position="340"/>
        <end position="363"/>
    </location>
</feature>
<keyword evidence="2" id="KW-1003">Cell membrane</keyword>
<dbReference type="RefSeq" id="WP_113887437.1">
    <property type="nucleotide sequence ID" value="NZ_QNRK01000001.1"/>
</dbReference>
<proteinExistence type="inferred from homology"/>
<evidence type="ECO:0000313" key="11">
    <source>
        <dbReference type="Proteomes" id="UP000253529"/>
    </source>
</evidence>
<sequence>MRPWDALHAAALALVENPVRTLLTLLGVIIGVACVVSMAAIGAGAQQRISEEIGAFGANVLVVNPGATRKDGVSSATGDQKSLTLADAEAIAGLATIAAAAASDFGKVQVVAKNRNWSTTVNGTNVRHFAIRQWTIGSGRAFSPEEEVSAAKVAVIGATAAEHLFGADDPIGQVVRILNTPFTVIGVMKPKGMAFGGQDQDDVVFVPIAAAAVRLIGGANTVNHDAVAYILASARSSDWMGYAVDDVTRLLRQRHDRGTRDDDFTVTTASSALAAQESSTRTVALLLGSVALFSLLVGGISIMNIMLVCVTERTPEIGLRLAIGARPRDVAFQFLLEATALSALGGLVGVILGSVAAVIVTRVLGWPVLVRPEMVAAALGLAAAFGVGFGWYPAWRASLLQPVDALRAR</sequence>
<organism evidence="10 11">
    <name type="scientific">Roseiarcus fermentans</name>
    <dbReference type="NCBI Taxonomy" id="1473586"/>
    <lineage>
        <taxon>Bacteria</taxon>
        <taxon>Pseudomonadati</taxon>
        <taxon>Pseudomonadota</taxon>
        <taxon>Alphaproteobacteria</taxon>
        <taxon>Hyphomicrobiales</taxon>
        <taxon>Roseiarcaceae</taxon>
        <taxon>Roseiarcus</taxon>
    </lineage>
</organism>
<dbReference type="GO" id="GO:0005886">
    <property type="term" value="C:plasma membrane"/>
    <property type="evidence" value="ECO:0007669"/>
    <property type="project" value="UniProtKB-SubCell"/>
</dbReference>
<dbReference type="PANTHER" id="PTHR30572">
    <property type="entry name" value="MEMBRANE COMPONENT OF TRANSPORTER-RELATED"/>
    <property type="match status" value="1"/>
</dbReference>
<dbReference type="InterPro" id="IPR003838">
    <property type="entry name" value="ABC3_permease_C"/>
</dbReference>
<evidence type="ECO:0000313" key="10">
    <source>
        <dbReference type="EMBL" id="RBP18402.1"/>
    </source>
</evidence>
<evidence type="ECO:0000256" key="6">
    <source>
        <dbReference type="ARBA" id="ARBA00038076"/>
    </source>
</evidence>
<keyword evidence="4 7" id="KW-1133">Transmembrane helix</keyword>
<evidence type="ECO:0000259" key="8">
    <source>
        <dbReference type="Pfam" id="PF02687"/>
    </source>
</evidence>
<dbReference type="InterPro" id="IPR025857">
    <property type="entry name" value="MacB_PCD"/>
</dbReference>
<feature type="transmembrane region" description="Helical" evidence="7">
    <location>
        <begin position="375"/>
        <end position="394"/>
    </location>
</feature>
<gene>
    <name evidence="10" type="ORF">DFR50_101350</name>
</gene>
<feature type="domain" description="MacB-like periplasmic core" evidence="9">
    <location>
        <begin position="21"/>
        <end position="249"/>
    </location>
</feature>
<dbReference type="OrthoDB" id="9770036at2"/>
<comment type="caution">
    <text evidence="10">The sequence shown here is derived from an EMBL/GenBank/DDBJ whole genome shotgun (WGS) entry which is preliminary data.</text>
</comment>
<dbReference type="PROSITE" id="PS51257">
    <property type="entry name" value="PROKAR_LIPOPROTEIN"/>
    <property type="match status" value="1"/>
</dbReference>
<keyword evidence="11" id="KW-1185">Reference proteome</keyword>
<dbReference type="Pfam" id="PF02687">
    <property type="entry name" value="FtsX"/>
    <property type="match status" value="1"/>
</dbReference>
<keyword evidence="5 7" id="KW-0472">Membrane</keyword>
<name>A0A366FUP5_9HYPH</name>
<feature type="transmembrane region" description="Helical" evidence="7">
    <location>
        <begin position="283"/>
        <end position="307"/>
    </location>
</feature>
<evidence type="ECO:0000256" key="7">
    <source>
        <dbReference type="SAM" id="Phobius"/>
    </source>
</evidence>
<keyword evidence="3 7" id="KW-0812">Transmembrane</keyword>
<evidence type="ECO:0000256" key="1">
    <source>
        <dbReference type="ARBA" id="ARBA00004651"/>
    </source>
</evidence>
<reference evidence="10 11" key="1">
    <citation type="submission" date="2018-06" db="EMBL/GenBank/DDBJ databases">
        <title>Genomic Encyclopedia of Type Strains, Phase IV (KMG-IV): sequencing the most valuable type-strain genomes for metagenomic binning, comparative biology and taxonomic classification.</title>
        <authorList>
            <person name="Goeker M."/>
        </authorList>
    </citation>
    <scope>NUCLEOTIDE SEQUENCE [LARGE SCALE GENOMIC DNA]</scope>
    <source>
        <strain evidence="10 11">DSM 24875</strain>
    </source>
</reference>
<evidence type="ECO:0000256" key="5">
    <source>
        <dbReference type="ARBA" id="ARBA00023136"/>
    </source>
</evidence>
<dbReference type="Proteomes" id="UP000253529">
    <property type="component" value="Unassembled WGS sequence"/>
</dbReference>
<dbReference type="AlphaFoldDB" id="A0A366FUP5"/>
<evidence type="ECO:0000256" key="4">
    <source>
        <dbReference type="ARBA" id="ARBA00022989"/>
    </source>
</evidence>
<protein>
    <submittedName>
        <fullName evidence="10">Putative ABC transport system permease protein</fullName>
    </submittedName>
</protein>
<evidence type="ECO:0000256" key="3">
    <source>
        <dbReference type="ARBA" id="ARBA00022692"/>
    </source>
</evidence>
<dbReference type="Pfam" id="PF12704">
    <property type="entry name" value="MacB_PCD"/>
    <property type="match status" value="1"/>
</dbReference>
<comment type="similarity">
    <text evidence="6">Belongs to the ABC-4 integral membrane protein family.</text>
</comment>
<dbReference type="PANTHER" id="PTHR30572:SF4">
    <property type="entry name" value="ABC TRANSPORTER PERMEASE YTRF"/>
    <property type="match status" value="1"/>
</dbReference>
<feature type="domain" description="ABC3 transporter permease C-terminal" evidence="8">
    <location>
        <begin position="289"/>
        <end position="398"/>
    </location>
</feature>
<dbReference type="InterPro" id="IPR050250">
    <property type="entry name" value="Macrolide_Exporter_MacB"/>
</dbReference>
<feature type="transmembrane region" description="Helical" evidence="7">
    <location>
        <begin position="22"/>
        <end position="43"/>
    </location>
</feature>